<keyword evidence="3" id="KW-0808">Transferase</keyword>
<keyword evidence="4" id="KW-1185">Reference proteome</keyword>
<keyword evidence="1" id="KW-1133">Transmembrane helix</keyword>
<dbReference type="GO" id="GO:0016747">
    <property type="term" value="F:acyltransferase activity, transferring groups other than amino-acyl groups"/>
    <property type="evidence" value="ECO:0007669"/>
    <property type="project" value="InterPro"/>
</dbReference>
<feature type="transmembrane region" description="Helical" evidence="1">
    <location>
        <begin position="213"/>
        <end position="235"/>
    </location>
</feature>
<dbReference type="AlphaFoldDB" id="A0A7W4K5Z0"/>
<dbReference type="InterPro" id="IPR002656">
    <property type="entry name" value="Acyl_transf_3_dom"/>
</dbReference>
<feature type="transmembrane region" description="Helical" evidence="1">
    <location>
        <begin position="162"/>
        <end position="182"/>
    </location>
</feature>
<dbReference type="EMBL" id="JABEQM010000003">
    <property type="protein sequence ID" value="MBB2201014.1"/>
    <property type="molecule type" value="Genomic_DNA"/>
</dbReference>
<protein>
    <submittedName>
        <fullName evidence="3">Acyltransferase</fullName>
    </submittedName>
</protein>
<organism evidence="3 4">
    <name type="scientific">Gluconacetobacter tumulisoli</name>
    <dbReference type="NCBI Taxonomy" id="1286189"/>
    <lineage>
        <taxon>Bacteria</taxon>
        <taxon>Pseudomonadati</taxon>
        <taxon>Pseudomonadota</taxon>
        <taxon>Alphaproteobacteria</taxon>
        <taxon>Acetobacterales</taxon>
        <taxon>Acetobacteraceae</taxon>
        <taxon>Gluconacetobacter</taxon>
    </lineage>
</organism>
<evidence type="ECO:0000259" key="2">
    <source>
        <dbReference type="Pfam" id="PF01757"/>
    </source>
</evidence>
<feature type="transmembrane region" description="Helical" evidence="1">
    <location>
        <begin position="55"/>
        <end position="76"/>
    </location>
</feature>
<dbReference type="PANTHER" id="PTHR23028:SF131">
    <property type="entry name" value="BLR2367 PROTEIN"/>
    <property type="match status" value="1"/>
</dbReference>
<evidence type="ECO:0000313" key="3">
    <source>
        <dbReference type="EMBL" id="MBB2201014.1"/>
    </source>
</evidence>
<dbReference type="RefSeq" id="WP_182955571.1">
    <property type="nucleotide sequence ID" value="NZ_JABEQM010000003.1"/>
</dbReference>
<feature type="domain" description="Acyltransferase 3" evidence="2">
    <location>
        <begin position="5"/>
        <end position="378"/>
    </location>
</feature>
<keyword evidence="1" id="KW-0472">Membrane</keyword>
<sequence length="410" mass="45253">MRRNIELDAVRGMAAFIVLLYHSWLTMPEPWHDMTEPASIWRVFRPGFLLHYTPLHLLVAGPGCVGLFFVLSGYVLSISQSGQRSGGYGRFVIRRICRIYVPFVAIILLSALAWGMVRPGAVPEASAWFSGGQWSDSPSIGILLGHLAMIGTPRLQSLDPPMWSLVIEMRISLIFPFLYMLLTRYRAMGVAAVAIVYLLSSATMSIMGESVPLSFGGSLLFTLEYMPLFALGIILHEERERLWNAYQAIPVVRRYAAVGPLVMLLIAVRQCGMWLVVVLLGIPSIGPETTVGMVKKLAWLVTVGGGSVAVIMLAIHSHHGARILVLRPFQWLGTISYSLYLAHMPVLMAMVHLLHGRLPIPAILGLSIILSLAVAALCFRWIEEPAIALGRRLTRSRLHMPGHAVPQPAK</sequence>
<accession>A0A7W4K5Z0</accession>
<feature type="transmembrane region" description="Helical" evidence="1">
    <location>
        <begin position="360"/>
        <end position="382"/>
    </location>
</feature>
<proteinExistence type="predicted"/>
<dbReference type="GO" id="GO:0016020">
    <property type="term" value="C:membrane"/>
    <property type="evidence" value="ECO:0007669"/>
    <property type="project" value="TreeGrafter"/>
</dbReference>
<dbReference type="Proteomes" id="UP000578030">
    <property type="component" value="Unassembled WGS sequence"/>
</dbReference>
<dbReference type="Pfam" id="PF01757">
    <property type="entry name" value="Acyl_transf_3"/>
    <property type="match status" value="1"/>
</dbReference>
<dbReference type="PANTHER" id="PTHR23028">
    <property type="entry name" value="ACETYLTRANSFERASE"/>
    <property type="match status" value="1"/>
</dbReference>
<keyword evidence="3" id="KW-0012">Acyltransferase</keyword>
<name>A0A7W4K5Z0_9PROT</name>
<feature type="transmembrane region" description="Helical" evidence="1">
    <location>
        <begin position="189"/>
        <end position="207"/>
    </location>
</feature>
<evidence type="ECO:0000256" key="1">
    <source>
        <dbReference type="SAM" id="Phobius"/>
    </source>
</evidence>
<dbReference type="InterPro" id="IPR050879">
    <property type="entry name" value="Acyltransferase_3"/>
</dbReference>
<feature type="transmembrane region" description="Helical" evidence="1">
    <location>
        <begin position="97"/>
        <end position="117"/>
    </location>
</feature>
<gene>
    <name evidence="3" type="ORF">HLH28_05375</name>
</gene>
<evidence type="ECO:0000313" key="4">
    <source>
        <dbReference type="Proteomes" id="UP000578030"/>
    </source>
</evidence>
<feature type="transmembrane region" description="Helical" evidence="1">
    <location>
        <begin position="9"/>
        <end position="27"/>
    </location>
</feature>
<feature type="transmembrane region" description="Helical" evidence="1">
    <location>
        <begin position="297"/>
        <end position="315"/>
    </location>
</feature>
<dbReference type="GO" id="GO:0000271">
    <property type="term" value="P:polysaccharide biosynthetic process"/>
    <property type="evidence" value="ECO:0007669"/>
    <property type="project" value="TreeGrafter"/>
</dbReference>
<keyword evidence="1" id="KW-0812">Transmembrane</keyword>
<reference evidence="3 4" key="1">
    <citation type="submission" date="2020-04" db="EMBL/GenBank/DDBJ databases">
        <title>Description of novel Gluconacetobacter.</title>
        <authorList>
            <person name="Sombolestani A."/>
        </authorList>
    </citation>
    <scope>NUCLEOTIDE SEQUENCE [LARGE SCALE GENOMIC DNA]</scope>
    <source>
        <strain evidence="3 4">LMG 27802</strain>
    </source>
</reference>
<comment type="caution">
    <text evidence="3">The sequence shown here is derived from an EMBL/GenBank/DDBJ whole genome shotgun (WGS) entry which is preliminary data.</text>
</comment>
<feature type="transmembrane region" description="Helical" evidence="1">
    <location>
        <begin position="255"/>
        <end position="277"/>
    </location>
</feature>